<name>A0ABS4X035_9MICO</name>
<reference evidence="3 4" key="1">
    <citation type="submission" date="2021-03" db="EMBL/GenBank/DDBJ databases">
        <title>Sequencing the genomes of 1000 actinobacteria strains.</title>
        <authorList>
            <person name="Klenk H.-P."/>
        </authorList>
    </citation>
    <scope>NUCLEOTIDE SEQUENCE [LARGE SCALE GENOMIC DNA]</scope>
    <source>
        <strain evidence="3 4">DSM 14566</strain>
    </source>
</reference>
<feature type="compositionally biased region" description="Basic and acidic residues" evidence="1">
    <location>
        <begin position="58"/>
        <end position="78"/>
    </location>
</feature>
<dbReference type="Pfam" id="PF19736">
    <property type="entry name" value="DUF6226"/>
    <property type="match status" value="1"/>
</dbReference>
<dbReference type="PANTHER" id="PTHR34202">
    <property type="entry name" value="UPF0548 PROTEIN"/>
    <property type="match status" value="1"/>
</dbReference>
<evidence type="ECO:0000256" key="1">
    <source>
        <dbReference type="SAM" id="MobiDB-lite"/>
    </source>
</evidence>
<evidence type="ECO:0000313" key="3">
    <source>
        <dbReference type="EMBL" id="MBP2381593.1"/>
    </source>
</evidence>
<feature type="region of interest" description="Disordered" evidence="1">
    <location>
        <begin position="52"/>
        <end position="78"/>
    </location>
</feature>
<comment type="caution">
    <text evidence="3">The sequence shown here is derived from an EMBL/GenBank/DDBJ whole genome shotgun (WGS) entry which is preliminary data.</text>
</comment>
<evidence type="ECO:0000313" key="4">
    <source>
        <dbReference type="Proteomes" id="UP001519290"/>
    </source>
</evidence>
<evidence type="ECO:0000259" key="2">
    <source>
        <dbReference type="Pfam" id="PF09348"/>
    </source>
</evidence>
<organism evidence="3 4">
    <name type="scientific">Brachybacterium sacelli</name>
    <dbReference type="NCBI Taxonomy" id="173364"/>
    <lineage>
        <taxon>Bacteria</taxon>
        <taxon>Bacillati</taxon>
        <taxon>Actinomycetota</taxon>
        <taxon>Actinomycetes</taxon>
        <taxon>Micrococcales</taxon>
        <taxon>Dermabacteraceae</taxon>
        <taxon>Brachybacterium</taxon>
    </lineage>
</organism>
<gene>
    <name evidence="3" type="ORF">JOF43_001550</name>
</gene>
<feature type="domain" description="DUF1990" evidence="2">
    <location>
        <begin position="330"/>
        <end position="473"/>
    </location>
</feature>
<keyword evidence="4" id="KW-1185">Reference proteome</keyword>
<dbReference type="EMBL" id="JAGIOD010000001">
    <property type="protein sequence ID" value="MBP2381593.1"/>
    <property type="molecule type" value="Genomic_DNA"/>
</dbReference>
<accession>A0ABS4X035</accession>
<dbReference type="Pfam" id="PF09348">
    <property type="entry name" value="DUF1990"/>
    <property type="match status" value="1"/>
</dbReference>
<dbReference type="RefSeq" id="WP_245354051.1">
    <property type="nucleotide sequence ID" value="NZ_BAAAJW010000002.1"/>
</dbReference>
<proteinExistence type="predicted"/>
<dbReference type="PANTHER" id="PTHR34202:SF1">
    <property type="entry name" value="UPF0548 PROTEIN"/>
    <property type="match status" value="1"/>
</dbReference>
<dbReference type="Proteomes" id="UP001519290">
    <property type="component" value="Unassembled WGS sequence"/>
</dbReference>
<sequence>MTSTTKPTWWDLHNDSLLAAARDDPSLAAAMLSDDIIALLAEVEAAFAETGTEIPSWEDPHLQADGGTRDSRDEEHGRCHDPGRFRILWTRAEAWTRVLTARGWAGPAGVEDGGQLDWTSPLFVTPHRATVLRPRRRGAEPLVLARTLPDDAVAGPDLRGEEPDVPGLVVGLGEPAVPVHTTPVCGCDACDDGSGDLLEDLDRTILSIVDGSFEVVTTAGGTSRRTSFGVEEDGRAEGDPASMQITAEPWAENWTPRPLCEPIDPGDIAWAHEMLREPWPTRLLDAVVYALPPPLAARIDRFRPGYSATATSSPYVRDDPEITAPLDALENVPAGYRRLHRSAVVTGMDFEEAATAVLTWTLQRRAGIGVLASHSPLEEGTEARLRLGIAPFTISAPCRVLQVIDEPDRQGFAYGTLPGHPESGIEQFTVTRTSTGLVRVHLDAVSRTATWYARLGAPAARIIQELITRRYLSALSSSSAP</sequence>
<dbReference type="InterPro" id="IPR018960">
    <property type="entry name" value="DUF1990"/>
</dbReference>
<dbReference type="InterPro" id="IPR045773">
    <property type="entry name" value="DUF6226"/>
</dbReference>
<protein>
    <submittedName>
        <fullName evidence="3">Uncharacterized protein (UPF0548 family)</fullName>
    </submittedName>
</protein>